<feature type="transmembrane region" description="Helical" evidence="1">
    <location>
        <begin position="12"/>
        <end position="33"/>
    </location>
</feature>
<proteinExistence type="predicted"/>
<gene>
    <name evidence="2" type="ORF">GU243_11350</name>
</gene>
<sequence>MSPGLRKVALTTHIACSVGWLGAVATFLILAIAGLTATDAALVRAAYLGMNVIGWTVIFPLSLASLLSGIVQALGTVWGLFRHYWVLIKLLITSLASVLLLVHLQPVTRMAEIASASDLGSMDMTGIRIQLVADAGAALIVLLVATVLSVYKPRGLTRYGQARTEKQQAPVRPA</sequence>
<feature type="transmembrane region" description="Helical" evidence="1">
    <location>
        <begin position="53"/>
        <end position="74"/>
    </location>
</feature>
<feature type="transmembrane region" description="Helical" evidence="1">
    <location>
        <begin position="127"/>
        <end position="151"/>
    </location>
</feature>
<organism evidence="2 3">
    <name type="scientific">Pseudarthrobacter psychrotolerans</name>
    <dbReference type="NCBI Taxonomy" id="2697569"/>
    <lineage>
        <taxon>Bacteria</taxon>
        <taxon>Bacillati</taxon>
        <taxon>Actinomycetota</taxon>
        <taxon>Actinomycetes</taxon>
        <taxon>Micrococcales</taxon>
        <taxon>Micrococcaceae</taxon>
        <taxon>Pseudarthrobacter</taxon>
    </lineage>
</organism>
<keyword evidence="3" id="KW-1185">Reference proteome</keyword>
<evidence type="ECO:0008006" key="4">
    <source>
        <dbReference type="Google" id="ProtNLM"/>
    </source>
</evidence>
<keyword evidence="1" id="KW-1133">Transmembrane helix</keyword>
<accession>A0A6P1NU62</accession>
<keyword evidence="1" id="KW-0812">Transmembrane</keyword>
<dbReference type="AlphaFoldDB" id="A0A6P1NU62"/>
<evidence type="ECO:0000313" key="3">
    <source>
        <dbReference type="Proteomes" id="UP000464186"/>
    </source>
</evidence>
<evidence type="ECO:0000256" key="1">
    <source>
        <dbReference type="SAM" id="Phobius"/>
    </source>
</evidence>
<dbReference type="Proteomes" id="UP000464186">
    <property type="component" value="Chromosome"/>
</dbReference>
<evidence type="ECO:0000313" key="2">
    <source>
        <dbReference type="EMBL" id="QHK22287.1"/>
    </source>
</evidence>
<protein>
    <recommendedName>
        <fullName evidence="4">DUF2269 domain-containing protein</fullName>
    </recommendedName>
</protein>
<keyword evidence="1" id="KW-0472">Membrane</keyword>
<feature type="transmembrane region" description="Helical" evidence="1">
    <location>
        <begin position="86"/>
        <end position="107"/>
    </location>
</feature>
<reference evidence="2 3" key="1">
    <citation type="submission" date="2020-01" db="EMBL/GenBank/DDBJ databases">
        <title>Pseudarthrobacter psychrotolerans sp. nov., isolated from antarctic soil.</title>
        <authorList>
            <person name="Shin Y."/>
            <person name="Park W."/>
        </authorList>
    </citation>
    <scope>NUCLEOTIDE SEQUENCE [LARGE SCALE GENOMIC DNA]</scope>
    <source>
        <strain evidence="2 3">YJ56</strain>
    </source>
</reference>
<dbReference type="KEGG" id="psey:GU243_11350"/>
<dbReference type="EMBL" id="CP047898">
    <property type="protein sequence ID" value="QHK22287.1"/>
    <property type="molecule type" value="Genomic_DNA"/>
</dbReference>
<name>A0A6P1NU62_9MICC</name>